<dbReference type="EMBL" id="JAHCVI010000001">
    <property type="protein sequence ID" value="KAG7293024.1"/>
    <property type="molecule type" value="Genomic_DNA"/>
</dbReference>
<feature type="region of interest" description="Disordered" evidence="1">
    <location>
        <begin position="1"/>
        <end position="170"/>
    </location>
</feature>
<dbReference type="Proteomes" id="UP001197093">
    <property type="component" value="Unassembled WGS sequence"/>
</dbReference>
<protein>
    <submittedName>
        <fullName evidence="2">Uncharacterized protein</fullName>
    </submittedName>
</protein>
<feature type="compositionally biased region" description="Basic and acidic residues" evidence="1">
    <location>
        <begin position="55"/>
        <end position="74"/>
    </location>
</feature>
<reference evidence="2" key="1">
    <citation type="submission" date="2023-02" db="EMBL/GenBank/DDBJ databases">
        <authorList>
            <person name="Palmer J.M."/>
        </authorList>
    </citation>
    <scope>NUCLEOTIDE SEQUENCE</scope>
    <source>
        <strain evidence="2">FW57</strain>
    </source>
</reference>
<dbReference type="InterPro" id="IPR053203">
    <property type="entry name" value="Cisplatin_resist-associated"/>
</dbReference>
<keyword evidence="3" id="KW-1185">Reference proteome</keyword>
<dbReference type="AlphaFoldDB" id="A0AAD4F4M4"/>
<organism evidence="2 3">
    <name type="scientific">Staphylotrichum longicolle</name>
    <dbReference type="NCBI Taxonomy" id="669026"/>
    <lineage>
        <taxon>Eukaryota</taxon>
        <taxon>Fungi</taxon>
        <taxon>Dikarya</taxon>
        <taxon>Ascomycota</taxon>
        <taxon>Pezizomycotina</taxon>
        <taxon>Sordariomycetes</taxon>
        <taxon>Sordariomycetidae</taxon>
        <taxon>Sordariales</taxon>
        <taxon>Chaetomiaceae</taxon>
        <taxon>Staphylotrichum</taxon>
    </lineage>
</organism>
<evidence type="ECO:0000313" key="3">
    <source>
        <dbReference type="Proteomes" id="UP001197093"/>
    </source>
</evidence>
<evidence type="ECO:0000313" key="2">
    <source>
        <dbReference type="EMBL" id="KAG7293024.1"/>
    </source>
</evidence>
<dbReference type="Pfam" id="PF12223">
    <property type="entry name" value="DUF3602"/>
    <property type="match status" value="1"/>
</dbReference>
<sequence length="170" mass="17858">MAHFQSSGRGGAGNIVDSAKSPQLKPEDLQTPILKTSMVTTGRGGTGNFASGLDADEKRRRQDVVPVVRRDSHGATHIGRGGTGNVVKTGAEGRLPTSAGSPPLSATAAASDRPPTPIMDQLRKVKSATADKLRRERSAGPDDDDVAVPARKPEEIGWAEKGRNLLFGKK</sequence>
<comment type="caution">
    <text evidence="2">The sequence shown here is derived from an EMBL/GenBank/DDBJ whole genome shotgun (WGS) entry which is preliminary data.</text>
</comment>
<dbReference type="PANTHER" id="PTHR34693:SF1">
    <property type="entry name" value="PROTEIN PAR32"/>
    <property type="match status" value="1"/>
</dbReference>
<accession>A0AAD4F4M4</accession>
<evidence type="ECO:0000256" key="1">
    <source>
        <dbReference type="SAM" id="MobiDB-lite"/>
    </source>
</evidence>
<feature type="compositionally biased region" description="Basic and acidic residues" evidence="1">
    <location>
        <begin position="129"/>
        <end position="140"/>
    </location>
</feature>
<proteinExistence type="predicted"/>
<dbReference type="PANTHER" id="PTHR34693">
    <property type="entry name" value="PROTEIN PAR32"/>
    <property type="match status" value="1"/>
</dbReference>
<gene>
    <name evidence="2" type="ORF">NEMBOFW57_003069</name>
</gene>
<dbReference type="InterPro" id="IPR022024">
    <property type="entry name" value="DUF3602"/>
</dbReference>
<name>A0AAD4F4M4_9PEZI</name>
<feature type="compositionally biased region" description="Basic and acidic residues" evidence="1">
    <location>
        <begin position="151"/>
        <end position="163"/>
    </location>
</feature>